<dbReference type="RefSeq" id="WP_188175489.1">
    <property type="nucleotide sequence ID" value="NZ_JACVVD010000005.1"/>
</dbReference>
<feature type="site" description="Important for substrate specificity" evidence="3">
    <location>
        <position position="196"/>
    </location>
</feature>
<evidence type="ECO:0000256" key="1">
    <source>
        <dbReference type="ARBA" id="ARBA00001968"/>
    </source>
</evidence>
<gene>
    <name evidence="4" type="ORF">ICC18_16300</name>
</gene>
<dbReference type="InterPro" id="IPR029001">
    <property type="entry name" value="ITPase-like_fam"/>
</dbReference>
<dbReference type="GO" id="GO:0047429">
    <property type="term" value="F:nucleoside triphosphate diphosphatase activity"/>
    <property type="evidence" value="ECO:0007669"/>
    <property type="project" value="UniProtKB-EC"/>
</dbReference>
<dbReference type="Gene3D" id="3.90.950.10">
    <property type="match status" value="1"/>
</dbReference>
<name>A0A926QJM3_9BACL</name>
<dbReference type="Proteomes" id="UP000650466">
    <property type="component" value="Unassembled WGS sequence"/>
</dbReference>
<dbReference type="EC" id="3.6.1.9" evidence="3"/>
<organism evidence="4 5">
    <name type="scientific">Paenibacillus sedimenti</name>
    <dbReference type="NCBI Taxonomy" id="2770274"/>
    <lineage>
        <taxon>Bacteria</taxon>
        <taxon>Bacillati</taxon>
        <taxon>Bacillota</taxon>
        <taxon>Bacilli</taxon>
        <taxon>Bacillales</taxon>
        <taxon>Paenibacillaceae</taxon>
        <taxon>Paenibacillus</taxon>
    </lineage>
</organism>
<comment type="subcellular location">
    <subcellularLocation>
        <location evidence="3">Cytoplasm</location>
    </subcellularLocation>
</comment>
<evidence type="ECO:0000256" key="2">
    <source>
        <dbReference type="ARBA" id="ARBA00022801"/>
    </source>
</evidence>
<reference evidence="4" key="1">
    <citation type="submission" date="2020-09" db="EMBL/GenBank/DDBJ databases">
        <title>Draft Genome Sequence of Paenibacillus sp. WST5.</title>
        <authorList>
            <person name="Bao Z."/>
        </authorList>
    </citation>
    <scope>NUCLEOTIDE SEQUENCE</scope>
    <source>
        <strain evidence="4">WST5</strain>
    </source>
</reference>
<evidence type="ECO:0000256" key="3">
    <source>
        <dbReference type="HAMAP-Rule" id="MF_00528"/>
    </source>
</evidence>
<dbReference type="Pfam" id="PF02545">
    <property type="entry name" value="Maf"/>
    <property type="match status" value="1"/>
</dbReference>
<keyword evidence="3" id="KW-0546">Nucleotide metabolism</keyword>
<keyword evidence="2 3" id="KW-0378">Hydrolase</keyword>
<dbReference type="GO" id="GO:0005737">
    <property type="term" value="C:cytoplasm"/>
    <property type="evidence" value="ECO:0007669"/>
    <property type="project" value="UniProtKB-SubCell"/>
</dbReference>
<dbReference type="HAMAP" id="MF_00528">
    <property type="entry name" value="Maf"/>
    <property type="match status" value="1"/>
</dbReference>
<dbReference type="GO" id="GO:0009117">
    <property type="term" value="P:nucleotide metabolic process"/>
    <property type="evidence" value="ECO:0007669"/>
    <property type="project" value="UniProtKB-KW"/>
</dbReference>
<dbReference type="PIRSF" id="PIRSF006305">
    <property type="entry name" value="Maf"/>
    <property type="match status" value="1"/>
</dbReference>
<feature type="site" description="Important for substrate specificity" evidence="3">
    <location>
        <position position="79"/>
    </location>
</feature>
<feature type="active site" description="Proton acceptor" evidence="3">
    <location>
        <position position="78"/>
    </location>
</feature>
<dbReference type="PANTHER" id="PTHR43213:SF5">
    <property type="entry name" value="BIFUNCTIONAL DTTP_UTP PYROPHOSPHATASE_METHYLTRANSFERASE PROTEIN-RELATED"/>
    <property type="match status" value="1"/>
</dbReference>
<comment type="caution">
    <text evidence="4">The sequence shown here is derived from an EMBL/GenBank/DDBJ whole genome shotgun (WGS) entry which is preliminary data.</text>
</comment>
<comment type="catalytic activity">
    <reaction evidence="3">
        <text>UTP + H2O = UMP + diphosphate + H(+)</text>
        <dbReference type="Rhea" id="RHEA:29395"/>
        <dbReference type="ChEBI" id="CHEBI:15377"/>
        <dbReference type="ChEBI" id="CHEBI:15378"/>
        <dbReference type="ChEBI" id="CHEBI:33019"/>
        <dbReference type="ChEBI" id="CHEBI:46398"/>
        <dbReference type="ChEBI" id="CHEBI:57865"/>
        <dbReference type="EC" id="3.6.1.9"/>
    </reaction>
</comment>
<dbReference type="AlphaFoldDB" id="A0A926QJM3"/>
<comment type="cofactor">
    <cofactor evidence="1 3">
        <name>a divalent metal cation</name>
        <dbReference type="ChEBI" id="CHEBI:60240"/>
    </cofactor>
</comment>
<proteinExistence type="inferred from homology"/>
<keyword evidence="3" id="KW-0963">Cytoplasm</keyword>
<accession>A0A926QJM3</accession>
<sequence>MSHTSHQTLILASSSPRRQELIQTLGLPYIIRVSDADETVEEKITPAELVELLSLRKATTVREMLPESEKQGIIIGSDTVVVYQGEVLGKPIDEEDSFRMLKALQGNTHEVYSGVACVNTDTGRSIVSHKGDNDNTMYLGDACQYRILSESASDKPGVIVGHSVSKVTFRPMSDEEIWGYITTGEPKDKAGAYGVQGLGSLFIEKIEGDFYSVMGLPMNLLYQMLLRFGISPFHN</sequence>
<comment type="function">
    <text evidence="3">Nucleoside triphosphate pyrophosphatase that hydrolyzes dTTP and UTP. May have a dual role in cell division arrest and in preventing the incorporation of modified nucleotides into cellular nucleic acids.</text>
</comment>
<feature type="site" description="Important for substrate specificity" evidence="3">
    <location>
        <position position="17"/>
    </location>
</feature>
<comment type="catalytic activity">
    <reaction evidence="3">
        <text>dTTP + H2O = dTMP + diphosphate + H(+)</text>
        <dbReference type="Rhea" id="RHEA:28534"/>
        <dbReference type="ChEBI" id="CHEBI:15377"/>
        <dbReference type="ChEBI" id="CHEBI:15378"/>
        <dbReference type="ChEBI" id="CHEBI:33019"/>
        <dbReference type="ChEBI" id="CHEBI:37568"/>
        <dbReference type="ChEBI" id="CHEBI:63528"/>
        <dbReference type="EC" id="3.6.1.9"/>
    </reaction>
</comment>
<dbReference type="EMBL" id="JACVVD010000005">
    <property type="protein sequence ID" value="MBD0381685.1"/>
    <property type="molecule type" value="Genomic_DNA"/>
</dbReference>
<dbReference type="InterPro" id="IPR003697">
    <property type="entry name" value="Maf-like"/>
</dbReference>
<dbReference type="CDD" id="cd00555">
    <property type="entry name" value="Maf"/>
    <property type="match status" value="1"/>
</dbReference>
<protein>
    <recommendedName>
        <fullName evidence="3">dTTP/UTP pyrophosphatase</fullName>
        <shortName evidence="3">dTTPase/UTPase</shortName>
        <ecNumber evidence="3">3.6.1.9</ecNumber>
    </recommendedName>
    <alternativeName>
        <fullName evidence="3">Nucleoside triphosphate pyrophosphatase</fullName>
    </alternativeName>
    <alternativeName>
        <fullName evidence="3">Nucleotide pyrophosphatase</fullName>
        <shortName evidence="3">Nucleotide PPase</shortName>
    </alternativeName>
</protein>
<evidence type="ECO:0000313" key="5">
    <source>
        <dbReference type="Proteomes" id="UP000650466"/>
    </source>
</evidence>
<dbReference type="PANTHER" id="PTHR43213">
    <property type="entry name" value="BIFUNCTIONAL DTTP/UTP PYROPHOSPHATASE/METHYLTRANSFERASE PROTEIN-RELATED"/>
    <property type="match status" value="1"/>
</dbReference>
<dbReference type="SUPFAM" id="SSF52972">
    <property type="entry name" value="ITPase-like"/>
    <property type="match status" value="1"/>
</dbReference>
<comment type="similarity">
    <text evidence="3">Belongs to the Maf family. YhdE subfamily.</text>
</comment>
<comment type="caution">
    <text evidence="3">Lacks conserved residue(s) required for the propagation of feature annotation.</text>
</comment>
<evidence type="ECO:0000313" key="4">
    <source>
        <dbReference type="EMBL" id="MBD0381685.1"/>
    </source>
</evidence>
<keyword evidence="5" id="KW-1185">Reference proteome</keyword>